<organism evidence="2 3">
    <name type="scientific">Fusibacter paucivorans</name>
    <dbReference type="NCBI Taxonomy" id="76009"/>
    <lineage>
        <taxon>Bacteria</taxon>
        <taxon>Bacillati</taxon>
        <taxon>Bacillota</taxon>
        <taxon>Clostridia</taxon>
        <taxon>Eubacteriales</taxon>
        <taxon>Eubacteriales Family XII. Incertae Sedis</taxon>
        <taxon>Fusibacter</taxon>
    </lineage>
</organism>
<dbReference type="InterPro" id="IPR024559">
    <property type="entry name" value="DUF3846"/>
</dbReference>
<evidence type="ECO:0000313" key="2">
    <source>
        <dbReference type="EMBL" id="MBS7527098.1"/>
    </source>
</evidence>
<feature type="domain" description="DUF3846" evidence="1">
    <location>
        <begin position="7"/>
        <end position="101"/>
    </location>
</feature>
<name>A0ABS5PPJ3_9FIRM</name>
<evidence type="ECO:0000313" key="3">
    <source>
        <dbReference type="Proteomes" id="UP000746471"/>
    </source>
</evidence>
<dbReference type="Proteomes" id="UP000746471">
    <property type="component" value="Unassembled WGS sequence"/>
</dbReference>
<accession>A0ABS5PPJ3</accession>
<gene>
    <name evidence="2" type="ORF">KHM83_10435</name>
</gene>
<proteinExistence type="predicted"/>
<evidence type="ECO:0000259" key="1">
    <source>
        <dbReference type="Pfam" id="PF12957"/>
    </source>
</evidence>
<sequence>MKNENTIKVLKIEPGKMPYEKEMVNDLEGIQAEVEGMFECVYLDNNCIAVVNEEGKLNGMELNRRIGNDIIAGPFFICGDSDDGEFISLTDEQMEVFASEFKDAPVFSGDEPEAQPRMIVTSFNY</sequence>
<dbReference type="Pfam" id="PF12957">
    <property type="entry name" value="DUF3846"/>
    <property type="match status" value="1"/>
</dbReference>
<comment type="caution">
    <text evidence="2">The sequence shown here is derived from an EMBL/GenBank/DDBJ whole genome shotgun (WGS) entry which is preliminary data.</text>
</comment>
<keyword evidence="3" id="KW-1185">Reference proteome</keyword>
<reference evidence="2 3" key="1">
    <citation type="submission" date="2021-05" db="EMBL/GenBank/DDBJ databases">
        <title>Fusibacter ferrireducens sp. nov., an anaerobic, sulfur- and Fe-reducing bacterium isolated from the mangrove sediment.</title>
        <authorList>
            <person name="Qiu D."/>
        </authorList>
    </citation>
    <scope>NUCLEOTIDE SEQUENCE [LARGE SCALE GENOMIC DNA]</scope>
    <source>
        <strain evidence="2 3">DSM 12116</strain>
    </source>
</reference>
<protein>
    <submittedName>
        <fullName evidence="2">DUF3846 domain-containing protein</fullName>
    </submittedName>
</protein>
<dbReference type="EMBL" id="JAHBCL010000016">
    <property type="protein sequence ID" value="MBS7527098.1"/>
    <property type="molecule type" value="Genomic_DNA"/>
</dbReference>